<dbReference type="InterPro" id="IPR018080">
    <property type="entry name" value="Band_7/stomatin-like_CS"/>
</dbReference>
<dbReference type="PANTHER" id="PTHR10264:SF127">
    <property type="entry name" value="PODOCIN"/>
    <property type="match status" value="1"/>
</dbReference>
<dbReference type="OrthoDB" id="2105077at2759"/>
<dbReference type="Gene3D" id="3.30.479.30">
    <property type="entry name" value="Band 7 domain"/>
    <property type="match status" value="1"/>
</dbReference>
<dbReference type="GeneID" id="111599682"/>
<dbReference type="Proteomes" id="UP000504633">
    <property type="component" value="Unplaced"/>
</dbReference>
<dbReference type="InterPro" id="IPR001972">
    <property type="entry name" value="Stomatin_HflK_fam"/>
</dbReference>
<dbReference type="PANTHER" id="PTHR10264">
    <property type="entry name" value="BAND 7 PROTEIN-RELATED"/>
    <property type="match status" value="1"/>
</dbReference>
<gene>
    <name evidence="8" type="primary">LOC111599682</name>
</gene>
<dbReference type="Gene3D" id="6.10.250.2090">
    <property type="match status" value="1"/>
</dbReference>
<reference evidence="8" key="1">
    <citation type="submission" date="2025-08" db="UniProtKB">
        <authorList>
            <consortium name="RefSeq"/>
        </authorList>
    </citation>
    <scope>IDENTIFICATION</scope>
    <source>
        <strain evidence="8">15085-1641.00</strain>
        <tissue evidence="8">Whole body</tissue>
    </source>
</reference>
<dbReference type="CDD" id="cd03403">
    <property type="entry name" value="SPFH_stomatin"/>
    <property type="match status" value="1"/>
</dbReference>
<name>A0A6J1LXA9_DROHY</name>
<feature type="transmembrane region" description="Helical" evidence="5">
    <location>
        <begin position="184"/>
        <end position="208"/>
    </location>
</feature>
<dbReference type="PRINTS" id="PR00721">
    <property type="entry name" value="STOMATIN"/>
</dbReference>
<feature type="domain" description="Band 7" evidence="6">
    <location>
        <begin position="203"/>
        <end position="362"/>
    </location>
</feature>
<keyword evidence="3 5" id="KW-0472">Membrane</keyword>
<dbReference type="Pfam" id="PF01145">
    <property type="entry name" value="Band_7"/>
    <property type="match status" value="1"/>
</dbReference>
<dbReference type="AlphaFoldDB" id="A0A6J1LXA9"/>
<evidence type="ECO:0000256" key="3">
    <source>
        <dbReference type="ARBA" id="ARBA00023136"/>
    </source>
</evidence>
<keyword evidence="5" id="KW-1133">Transmembrane helix</keyword>
<dbReference type="InterPro" id="IPR001107">
    <property type="entry name" value="Band_7"/>
</dbReference>
<evidence type="ECO:0000313" key="7">
    <source>
        <dbReference type="Proteomes" id="UP000504633"/>
    </source>
</evidence>
<sequence>MPDSMMDMEHRDHQLHRPHHQQQTHRVVATTSTSTFAPPAPAPTAQVEAASTTSDRDHQLPITGTPSMQHHQQQQPQQQQPQQLHLQQPSQQQQPPQLREREHHQQQPQQQQMQQQQQPLQQQQQQQQQQLPLPHSHHALMQQSHQQQAIHRAEQRRDTQAKHSHGFLYSDEEISDKASTCGKLLIFLSVALVIMTLPFSLFVCFKVVQEYERAVIFRLGRLMQGGAKGPGIFFILPCIDSYARVDLRTRTYDVPPQEVLTKDSVTVSVDAVVYYRVSNATVSIANVENAHHSTRLLAQTTLRNTMGTRHLHEILSERMTISGTMQVQLDEATDAWGIKVERVEIKDVRLPVQLQRAMAAEAEAAREARAKVIAAEGEQKASRALREASEVIGDSPAALQLRYLQTLNTISAEKNSTIVFPLPIDLITYFLKTSEATTQQNAAAAVAAQQQQAQQQLMQQQQYAQPMQQQQFQQQPQQQLMSPPQQQQTPQQQPQQQQQQYQQTQQISSAM</sequence>
<protein>
    <submittedName>
        <fullName evidence="8">Band 7 protein AGAP004871 isoform X1</fullName>
    </submittedName>
</protein>
<evidence type="ECO:0000256" key="1">
    <source>
        <dbReference type="ARBA" id="ARBA00004370"/>
    </source>
</evidence>
<feature type="compositionally biased region" description="Basic residues" evidence="4">
    <location>
        <begin position="13"/>
        <end position="23"/>
    </location>
</feature>
<dbReference type="PROSITE" id="PS01270">
    <property type="entry name" value="BAND_7"/>
    <property type="match status" value="1"/>
</dbReference>
<dbReference type="SMART" id="SM00244">
    <property type="entry name" value="PHB"/>
    <property type="match status" value="1"/>
</dbReference>
<feature type="region of interest" description="Disordered" evidence="4">
    <location>
        <begin position="466"/>
        <end position="511"/>
    </location>
</feature>
<evidence type="ECO:0000256" key="5">
    <source>
        <dbReference type="SAM" id="Phobius"/>
    </source>
</evidence>
<keyword evidence="5" id="KW-0812">Transmembrane</keyword>
<feature type="region of interest" description="Disordered" evidence="4">
    <location>
        <begin position="1"/>
        <end position="163"/>
    </location>
</feature>
<accession>A0A6J1LXA9</accession>
<evidence type="ECO:0000256" key="2">
    <source>
        <dbReference type="ARBA" id="ARBA00008164"/>
    </source>
</evidence>
<dbReference type="FunFam" id="3.30.479.30:FF:000002">
    <property type="entry name" value="band 7 protein AGAP004871"/>
    <property type="match status" value="1"/>
</dbReference>
<evidence type="ECO:0000313" key="8">
    <source>
        <dbReference type="RefSeq" id="XP_023171158.1"/>
    </source>
</evidence>
<organism evidence="7 8">
    <name type="scientific">Drosophila hydei</name>
    <name type="common">Fruit fly</name>
    <dbReference type="NCBI Taxonomy" id="7224"/>
    <lineage>
        <taxon>Eukaryota</taxon>
        <taxon>Metazoa</taxon>
        <taxon>Ecdysozoa</taxon>
        <taxon>Arthropoda</taxon>
        <taxon>Hexapoda</taxon>
        <taxon>Insecta</taxon>
        <taxon>Pterygota</taxon>
        <taxon>Neoptera</taxon>
        <taxon>Endopterygota</taxon>
        <taxon>Diptera</taxon>
        <taxon>Brachycera</taxon>
        <taxon>Muscomorpha</taxon>
        <taxon>Ephydroidea</taxon>
        <taxon>Drosophilidae</taxon>
        <taxon>Drosophila</taxon>
    </lineage>
</organism>
<dbReference type="SUPFAM" id="SSF117892">
    <property type="entry name" value="Band 7/SPFH domain"/>
    <property type="match status" value="1"/>
</dbReference>
<comment type="subcellular location">
    <subcellularLocation>
        <location evidence="1">Membrane</location>
    </subcellularLocation>
</comment>
<feature type="compositionally biased region" description="Basic and acidic residues" evidence="4">
    <location>
        <begin position="151"/>
        <end position="161"/>
    </location>
</feature>
<evidence type="ECO:0000259" key="6">
    <source>
        <dbReference type="SMART" id="SM00244"/>
    </source>
</evidence>
<dbReference type="RefSeq" id="XP_023171158.1">
    <property type="nucleotide sequence ID" value="XM_023315390.2"/>
</dbReference>
<comment type="similarity">
    <text evidence="2">Belongs to the band 7/mec-2 family.</text>
</comment>
<dbReference type="InterPro" id="IPR043202">
    <property type="entry name" value="Band-7_stomatin-like"/>
</dbReference>
<evidence type="ECO:0000256" key="4">
    <source>
        <dbReference type="SAM" id="MobiDB-lite"/>
    </source>
</evidence>
<dbReference type="GO" id="GO:0005886">
    <property type="term" value="C:plasma membrane"/>
    <property type="evidence" value="ECO:0007669"/>
    <property type="project" value="InterPro"/>
</dbReference>
<proteinExistence type="inferred from homology"/>
<feature type="compositionally biased region" description="Low complexity" evidence="4">
    <location>
        <begin position="69"/>
        <end position="97"/>
    </location>
</feature>
<dbReference type="KEGG" id="dhe:111599682"/>
<dbReference type="InterPro" id="IPR036013">
    <property type="entry name" value="Band_7/SPFH_dom_sf"/>
</dbReference>
<keyword evidence="7" id="KW-1185">Reference proteome</keyword>
<feature type="compositionally biased region" description="Low complexity" evidence="4">
    <location>
        <begin position="106"/>
        <end position="134"/>
    </location>
</feature>